<reference evidence="3" key="1">
    <citation type="submission" date="2017-02" db="EMBL/GenBank/DDBJ databases">
        <authorList>
            <person name="Daims H."/>
        </authorList>
    </citation>
    <scope>NUCLEOTIDE SEQUENCE [LARGE SCALE GENOMIC DNA]</scope>
</reference>
<feature type="transmembrane region" description="Helical" evidence="1">
    <location>
        <begin position="31"/>
        <end position="51"/>
    </location>
</feature>
<feature type="transmembrane region" description="Helical" evidence="1">
    <location>
        <begin position="96"/>
        <end position="117"/>
    </location>
</feature>
<sequence>MTESIVTLVLGSFIIWNLVTRYQTINSHSFIKNAQITVFIFASFAMGLSIVNMEKTIKIAHLLENHHSFKVLLFASPALLPIIFKVLHGSTFSSAFTLNADVIVIPLVMFFTLKFFLIPENHTLFLIVYFITFAIALGFIHSVLGGILASFNIALMVASFFNHSVLSIDLNSVFDLLEQVGVASPVLKWLILITSTLVGLNGSLSSQWLRDLLR</sequence>
<protein>
    <submittedName>
        <fullName evidence="2">Uncharacterized protein</fullName>
    </submittedName>
</protein>
<evidence type="ECO:0000256" key="1">
    <source>
        <dbReference type="SAM" id="Phobius"/>
    </source>
</evidence>
<dbReference type="AlphaFoldDB" id="A0A1R4H4M5"/>
<keyword evidence="1" id="KW-0472">Membrane</keyword>
<evidence type="ECO:0000313" key="2">
    <source>
        <dbReference type="EMBL" id="SJM91136.1"/>
    </source>
</evidence>
<keyword evidence="1" id="KW-0812">Transmembrane</keyword>
<accession>A0A1R4H4M5</accession>
<gene>
    <name evidence="2" type="ORF">CRENPOLYSF2_2060002</name>
</gene>
<organism evidence="2 3">
    <name type="scientific">Crenothrix polyspora</name>
    <dbReference type="NCBI Taxonomy" id="360316"/>
    <lineage>
        <taxon>Bacteria</taxon>
        <taxon>Pseudomonadati</taxon>
        <taxon>Pseudomonadota</taxon>
        <taxon>Gammaproteobacteria</taxon>
        <taxon>Methylococcales</taxon>
        <taxon>Crenotrichaceae</taxon>
        <taxon>Crenothrix</taxon>
    </lineage>
</organism>
<dbReference type="EMBL" id="FUKJ01000120">
    <property type="protein sequence ID" value="SJM91136.1"/>
    <property type="molecule type" value="Genomic_DNA"/>
</dbReference>
<evidence type="ECO:0000313" key="3">
    <source>
        <dbReference type="Proteomes" id="UP000195442"/>
    </source>
</evidence>
<proteinExistence type="predicted"/>
<name>A0A1R4H4M5_9GAMM</name>
<feature type="transmembrane region" description="Helical" evidence="1">
    <location>
        <begin position="186"/>
        <end position="204"/>
    </location>
</feature>
<keyword evidence="1" id="KW-1133">Transmembrane helix</keyword>
<keyword evidence="3" id="KW-1185">Reference proteome</keyword>
<dbReference type="Proteomes" id="UP000195442">
    <property type="component" value="Unassembled WGS sequence"/>
</dbReference>
<feature type="transmembrane region" description="Helical" evidence="1">
    <location>
        <begin position="71"/>
        <end position="90"/>
    </location>
</feature>
<feature type="transmembrane region" description="Helical" evidence="1">
    <location>
        <begin position="124"/>
        <end position="147"/>
    </location>
</feature>